<dbReference type="GO" id="GO:0071555">
    <property type="term" value="P:cell wall organization"/>
    <property type="evidence" value="ECO:0007669"/>
    <property type="project" value="UniProtKB-KW"/>
</dbReference>
<dbReference type="SUPFAM" id="SSF53244">
    <property type="entry name" value="MurD-like peptide ligases, peptide-binding domain"/>
    <property type="match status" value="1"/>
</dbReference>
<dbReference type="InterPro" id="IPR036615">
    <property type="entry name" value="Mur_ligase_C_dom_sf"/>
</dbReference>
<dbReference type="Gene3D" id="3.90.190.20">
    <property type="entry name" value="Mur ligase, C-terminal domain"/>
    <property type="match status" value="1"/>
</dbReference>
<dbReference type="STRING" id="1497955.HMPREF1872_01303"/>
<dbReference type="Gene3D" id="3.40.1390.10">
    <property type="entry name" value="MurE/MurF, N-terminal domain"/>
    <property type="match status" value="1"/>
</dbReference>
<name>A0A133Y7T7_9FIRM</name>
<dbReference type="Pfam" id="PF08245">
    <property type="entry name" value="Mur_ligase_M"/>
    <property type="match status" value="1"/>
</dbReference>
<keyword evidence="4" id="KW-0067">ATP-binding</keyword>
<evidence type="ECO:0000256" key="4">
    <source>
        <dbReference type="ARBA" id="ARBA00022840"/>
    </source>
</evidence>
<keyword evidence="5" id="KW-0133">Cell shape</keyword>
<keyword evidence="13" id="KW-1185">Reference proteome</keyword>
<keyword evidence="7" id="KW-0131">Cell cycle</keyword>
<evidence type="ECO:0000259" key="11">
    <source>
        <dbReference type="Pfam" id="PF08245"/>
    </source>
</evidence>
<dbReference type="GO" id="GO:0009252">
    <property type="term" value="P:peptidoglycan biosynthetic process"/>
    <property type="evidence" value="ECO:0007669"/>
    <property type="project" value="UniProtKB-KW"/>
</dbReference>
<dbReference type="GO" id="GO:0016881">
    <property type="term" value="F:acid-amino acid ligase activity"/>
    <property type="evidence" value="ECO:0007669"/>
    <property type="project" value="InterPro"/>
</dbReference>
<dbReference type="OrthoDB" id="9801978at2"/>
<accession>A0A133Y7T7</accession>
<sequence length="517" mass="57713">MQELKIEDLLQIWPDAKLLDGDAQIAFKQLQTDSRGELDGYIFVALKGERFDGHDYLEVAINKGAKGIVIDQSSKLDEQLFQLTKTHKCAIIQVFNTWHAFYTYARYCREQYKHPVVAVTGSVGKTSSRSMISRALQAFGAVTETAYNLNNEVGISQTLFRLANERTDYAIVEMGIDQIGEMARETALVQPDIAVITNIGFSHIGHFQNLKILLREKTSILNGLRPNGSLLLPFNDALLTEYASFHKLAAHLNLYFYGLEHDLDMELVKKFPSTCHWLVAKNRHFEQAGSEQIYQIFTAEAGNFVNGSWQVNKTVDCSLKTAATHHAQNACLALACASALHLDLDKAARNLASYSGANGRERIIKVADTVLLDDSYNAASSSFKAVLETGDILAKQYQIKDVIAVCGSINELGAYSESEHGKVGTYLAEHQLKRIYFLGHGAYYMQAAYLTSCEEKGKQAAICKTYMQREDLEQDLLAELGGNELLIFKGSHSFALSETVEKVFNELNYRAQLKENK</sequence>
<keyword evidence="8" id="KW-0961">Cell wall biogenesis/degradation</keyword>
<feature type="domain" description="Mur ligase N-terminal catalytic" evidence="9">
    <location>
        <begin position="29"/>
        <end position="76"/>
    </location>
</feature>
<dbReference type="Proteomes" id="UP000070080">
    <property type="component" value="Unassembled WGS sequence"/>
</dbReference>
<dbReference type="InterPro" id="IPR035911">
    <property type="entry name" value="MurE/MurF_N"/>
</dbReference>
<dbReference type="Pfam" id="PF02875">
    <property type="entry name" value="Mur_ligase_C"/>
    <property type="match status" value="1"/>
</dbReference>
<keyword evidence="2" id="KW-0132">Cell division</keyword>
<dbReference type="PANTHER" id="PTHR43024">
    <property type="entry name" value="UDP-N-ACETYLMURAMOYL-TRIPEPTIDE--D-ALANYL-D-ALANINE LIGASE"/>
    <property type="match status" value="1"/>
</dbReference>
<evidence type="ECO:0000256" key="8">
    <source>
        <dbReference type="ARBA" id="ARBA00023316"/>
    </source>
</evidence>
<evidence type="ECO:0000256" key="1">
    <source>
        <dbReference type="ARBA" id="ARBA00022598"/>
    </source>
</evidence>
<dbReference type="PATRIC" id="fig|1497955.3.peg.1270"/>
<dbReference type="Pfam" id="PF01225">
    <property type="entry name" value="Mur_ligase"/>
    <property type="match status" value="1"/>
</dbReference>
<dbReference type="SUPFAM" id="SSF63418">
    <property type="entry name" value="MurE/MurF N-terminal domain"/>
    <property type="match status" value="1"/>
</dbReference>
<gene>
    <name evidence="12" type="ORF">HMPREF1872_01303</name>
</gene>
<dbReference type="GO" id="GO:0051301">
    <property type="term" value="P:cell division"/>
    <property type="evidence" value="ECO:0007669"/>
    <property type="project" value="UniProtKB-KW"/>
</dbReference>
<keyword evidence="1 12" id="KW-0436">Ligase</keyword>
<dbReference type="GO" id="GO:0005524">
    <property type="term" value="F:ATP binding"/>
    <property type="evidence" value="ECO:0007669"/>
    <property type="project" value="UniProtKB-KW"/>
</dbReference>
<protein>
    <submittedName>
        <fullName evidence="12">UDP-N-acetylmuramoyl-tripeptide--D-alanyl-D-alanine ligase</fullName>
    </submittedName>
</protein>
<comment type="caution">
    <text evidence="12">The sequence shown here is derived from an EMBL/GenBank/DDBJ whole genome shotgun (WGS) entry which is preliminary data.</text>
</comment>
<dbReference type="PANTHER" id="PTHR43024:SF1">
    <property type="entry name" value="UDP-N-ACETYLMURAMOYL-TRIPEPTIDE--D-ALANYL-D-ALANINE LIGASE"/>
    <property type="match status" value="1"/>
</dbReference>
<feature type="domain" description="Mur ligase C-terminal" evidence="10">
    <location>
        <begin position="361"/>
        <end position="491"/>
    </location>
</feature>
<reference evidence="13" key="1">
    <citation type="submission" date="2016-01" db="EMBL/GenBank/DDBJ databases">
        <authorList>
            <person name="Mitreva M."/>
            <person name="Pepin K.H."/>
            <person name="Mihindukulasuriya K.A."/>
            <person name="Fulton R."/>
            <person name="Fronick C."/>
            <person name="O'Laughlin M."/>
            <person name="Miner T."/>
            <person name="Herter B."/>
            <person name="Rosa B.A."/>
            <person name="Cordes M."/>
            <person name="Tomlinson C."/>
            <person name="Wollam A."/>
            <person name="Palsikar V.B."/>
            <person name="Mardis E.R."/>
            <person name="Wilson R.K."/>
        </authorList>
    </citation>
    <scope>NUCLEOTIDE SEQUENCE [LARGE SCALE GENOMIC DNA]</scope>
    <source>
        <strain evidence="13">KA00274</strain>
    </source>
</reference>
<dbReference type="RefSeq" id="WP_066714889.1">
    <property type="nucleotide sequence ID" value="NZ_JARFNM010000001.1"/>
</dbReference>
<evidence type="ECO:0000259" key="9">
    <source>
        <dbReference type="Pfam" id="PF01225"/>
    </source>
</evidence>
<proteinExistence type="predicted"/>
<keyword evidence="3" id="KW-0547">Nucleotide-binding</keyword>
<dbReference type="InterPro" id="IPR004101">
    <property type="entry name" value="Mur_ligase_C"/>
</dbReference>
<keyword evidence="6" id="KW-0573">Peptidoglycan synthesis</keyword>
<feature type="domain" description="Mur ligase central" evidence="11">
    <location>
        <begin position="119"/>
        <end position="337"/>
    </location>
</feature>
<dbReference type="SUPFAM" id="SSF53623">
    <property type="entry name" value="MurD-like peptide ligases, catalytic domain"/>
    <property type="match status" value="1"/>
</dbReference>
<evidence type="ECO:0000259" key="10">
    <source>
        <dbReference type="Pfam" id="PF02875"/>
    </source>
</evidence>
<dbReference type="InterPro" id="IPR051046">
    <property type="entry name" value="MurCDEF_CellWall_CoF430Synth"/>
</dbReference>
<dbReference type="InterPro" id="IPR013221">
    <property type="entry name" value="Mur_ligase_cen"/>
</dbReference>
<evidence type="ECO:0000256" key="3">
    <source>
        <dbReference type="ARBA" id="ARBA00022741"/>
    </source>
</evidence>
<dbReference type="EMBL" id="LSCV01000042">
    <property type="protein sequence ID" value="KXB39271.1"/>
    <property type="molecule type" value="Genomic_DNA"/>
</dbReference>
<dbReference type="AlphaFoldDB" id="A0A133Y7T7"/>
<evidence type="ECO:0000256" key="7">
    <source>
        <dbReference type="ARBA" id="ARBA00023306"/>
    </source>
</evidence>
<dbReference type="InterPro" id="IPR000713">
    <property type="entry name" value="Mur_ligase_N"/>
</dbReference>
<evidence type="ECO:0000256" key="5">
    <source>
        <dbReference type="ARBA" id="ARBA00022960"/>
    </source>
</evidence>
<evidence type="ECO:0000313" key="13">
    <source>
        <dbReference type="Proteomes" id="UP000070080"/>
    </source>
</evidence>
<dbReference type="GO" id="GO:0008360">
    <property type="term" value="P:regulation of cell shape"/>
    <property type="evidence" value="ECO:0007669"/>
    <property type="project" value="UniProtKB-KW"/>
</dbReference>
<evidence type="ECO:0000256" key="6">
    <source>
        <dbReference type="ARBA" id="ARBA00022984"/>
    </source>
</evidence>
<dbReference type="Gene3D" id="3.40.1190.10">
    <property type="entry name" value="Mur-like, catalytic domain"/>
    <property type="match status" value="1"/>
</dbReference>
<dbReference type="InterPro" id="IPR036565">
    <property type="entry name" value="Mur-like_cat_sf"/>
</dbReference>
<evidence type="ECO:0000313" key="12">
    <source>
        <dbReference type="EMBL" id="KXB39271.1"/>
    </source>
</evidence>
<evidence type="ECO:0000256" key="2">
    <source>
        <dbReference type="ARBA" id="ARBA00022618"/>
    </source>
</evidence>
<organism evidence="12 13">
    <name type="scientific">Amygdalobacter nucleatus</name>
    <dbReference type="NCBI Taxonomy" id="3029274"/>
    <lineage>
        <taxon>Bacteria</taxon>
        <taxon>Bacillati</taxon>
        <taxon>Bacillota</taxon>
        <taxon>Clostridia</taxon>
        <taxon>Eubacteriales</taxon>
        <taxon>Oscillospiraceae</taxon>
        <taxon>Amygdalobacter</taxon>
    </lineage>
</organism>